<evidence type="ECO:0000256" key="2">
    <source>
        <dbReference type="SAM" id="Phobius"/>
    </source>
</evidence>
<evidence type="ECO:0008006" key="5">
    <source>
        <dbReference type="Google" id="ProtNLM"/>
    </source>
</evidence>
<keyword evidence="2" id="KW-1133">Transmembrane helix</keyword>
<feature type="region of interest" description="Disordered" evidence="1">
    <location>
        <begin position="71"/>
        <end position="112"/>
    </location>
</feature>
<dbReference type="EMBL" id="SDWW01000003">
    <property type="protein sequence ID" value="RYV52705.1"/>
    <property type="molecule type" value="Genomic_DNA"/>
</dbReference>
<gene>
    <name evidence="3" type="ORF">EUA98_01820</name>
</gene>
<dbReference type="Proteomes" id="UP000293764">
    <property type="component" value="Unassembled WGS sequence"/>
</dbReference>
<protein>
    <recommendedName>
        <fullName evidence="5">Septum formation initiator</fullName>
    </recommendedName>
</protein>
<name>A0A4Q5N3H9_9MICO</name>
<feature type="compositionally biased region" description="Low complexity" evidence="1">
    <location>
        <begin position="85"/>
        <end position="98"/>
    </location>
</feature>
<keyword evidence="4" id="KW-1185">Reference proteome</keyword>
<keyword evidence="2" id="KW-0472">Membrane</keyword>
<proteinExistence type="predicted"/>
<reference evidence="3 4" key="1">
    <citation type="submission" date="2019-01" db="EMBL/GenBank/DDBJ databases">
        <title>Novel species of Cellulomonas.</title>
        <authorList>
            <person name="Liu Q."/>
            <person name="Xin Y.-H."/>
        </authorList>
    </citation>
    <scope>NUCLEOTIDE SEQUENCE [LARGE SCALE GENOMIC DNA]</scope>
    <source>
        <strain evidence="3 4">HLT2-17</strain>
    </source>
</reference>
<accession>A0A4Q5N3H9</accession>
<comment type="caution">
    <text evidence="3">The sequence shown here is derived from an EMBL/GenBank/DDBJ whole genome shotgun (WGS) entry which is preliminary data.</text>
</comment>
<dbReference type="RefSeq" id="WP_130100956.1">
    <property type="nucleotide sequence ID" value="NZ_SDWW01000003.1"/>
</dbReference>
<keyword evidence="2" id="KW-0812">Transmembrane</keyword>
<dbReference type="OrthoDB" id="4829884at2"/>
<feature type="transmembrane region" description="Helical" evidence="2">
    <location>
        <begin position="29"/>
        <end position="50"/>
    </location>
</feature>
<evidence type="ECO:0000313" key="4">
    <source>
        <dbReference type="Proteomes" id="UP000293764"/>
    </source>
</evidence>
<evidence type="ECO:0000256" key="1">
    <source>
        <dbReference type="SAM" id="MobiDB-lite"/>
    </source>
</evidence>
<sequence>MRNEKGSPEADPGEGGSARAGRLVRPAVLLLWVLSAVVAGSVVWWAVAAIGGEQGGARGRVYTQAQVAELTVPSTDSDSDSDPGATATPSSTPTETSPSPSPTPSPSAVQTPVPVPVDVARTWDVVGGQIGAQCRGPQIALLYATPSDGWTVEVKHGGPEELEVTFRRGESETSAHGACVDGVPSMVAEAESD</sequence>
<organism evidence="3 4">
    <name type="scientific">Pengzhenrongella frigida</name>
    <dbReference type="NCBI Taxonomy" id="1259133"/>
    <lineage>
        <taxon>Bacteria</taxon>
        <taxon>Bacillati</taxon>
        <taxon>Actinomycetota</taxon>
        <taxon>Actinomycetes</taxon>
        <taxon>Micrococcales</taxon>
        <taxon>Pengzhenrongella</taxon>
    </lineage>
</organism>
<dbReference type="AlphaFoldDB" id="A0A4Q5N3H9"/>
<evidence type="ECO:0000313" key="3">
    <source>
        <dbReference type="EMBL" id="RYV52705.1"/>
    </source>
</evidence>